<name>A0A9D3UDB5_9ROSI</name>
<reference evidence="2 3" key="1">
    <citation type="journal article" date="2021" name="Plant Biotechnol. J.">
        <title>Multi-omics assisted identification of the key and species-specific regulatory components of drought-tolerant mechanisms in Gossypium stocksii.</title>
        <authorList>
            <person name="Yu D."/>
            <person name="Ke L."/>
            <person name="Zhang D."/>
            <person name="Wu Y."/>
            <person name="Sun Y."/>
            <person name="Mei J."/>
            <person name="Sun J."/>
            <person name="Sun Y."/>
        </authorList>
    </citation>
    <scope>NUCLEOTIDE SEQUENCE [LARGE SCALE GENOMIC DNA]</scope>
    <source>
        <strain evidence="3">cv. E1</strain>
        <tissue evidence="2">Leaf</tissue>
    </source>
</reference>
<dbReference type="EMBL" id="JAIQCV010000012">
    <property type="protein sequence ID" value="KAH1038268.1"/>
    <property type="molecule type" value="Genomic_DNA"/>
</dbReference>
<dbReference type="OrthoDB" id="994333at2759"/>
<dbReference type="Pfam" id="PF14111">
    <property type="entry name" value="DUF4283"/>
    <property type="match status" value="1"/>
</dbReference>
<accession>A0A9D3UDB5</accession>
<organism evidence="2 3">
    <name type="scientific">Gossypium stocksii</name>
    <dbReference type="NCBI Taxonomy" id="47602"/>
    <lineage>
        <taxon>Eukaryota</taxon>
        <taxon>Viridiplantae</taxon>
        <taxon>Streptophyta</taxon>
        <taxon>Embryophyta</taxon>
        <taxon>Tracheophyta</taxon>
        <taxon>Spermatophyta</taxon>
        <taxon>Magnoliopsida</taxon>
        <taxon>eudicotyledons</taxon>
        <taxon>Gunneridae</taxon>
        <taxon>Pentapetalae</taxon>
        <taxon>rosids</taxon>
        <taxon>malvids</taxon>
        <taxon>Malvales</taxon>
        <taxon>Malvaceae</taxon>
        <taxon>Malvoideae</taxon>
        <taxon>Gossypium</taxon>
    </lineage>
</organism>
<evidence type="ECO:0000259" key="1">
    <source>
        <dbReference type="Pfam" id="PF14111"/>
    </source>
</evidence>
<dbReference type="Proteomes" id="UP000828251">
    <property type="component" value="Unassembled WGS sequence"/>
</dbReference>
<feature type="domain" description="DUF4283" evidence="1">
    <location>
        <begin position="104"/>
        <end position="166"/>
    </location>
</feature>
<dbReference type="InterPro" id="IPR025558">
    <property type="entry name" value="DUF4283"/>
</dbReference>
<gene>
    <name evidence="2" type="ORF">J1N35_040011</name>
</gene>
<evidence type="ECO:0000313" key="3">
    <source>
        <dbReference type="Proteomes" id="UP000828251"/>
    </source>
</evidence>
<keyword evidence="3" id="KW-1185">Reference proteome</keyword>
<dbReference type="AlphaFoldDB" id="A0A9D3UDB5"/>
<evidence type="ECO:0000313" key="2">
    <source>
        <dbReference type="EMBL" id="KAH1038268.1"/>
    </source>
</evidence>
<comment type="caution">
    <text evidence="2">The sequence shown here is derived from an EMBL/GenBank/DDBJ whole genome shotgun (WGS) entry which is preliminary data.</text>
</comment>
<protein>
    <recommendedName>
        <fullName evidence="1">DUF4283 domain-containing protein</fullName>
    </recommendedName>
</protein>
<proteinExistence type="predicted"/>
<sequence length="167" mass="19097">MISLCENSGSDKSIVEEMTPKKVRFRDEEEETNDGMRVDLPSVQPSSWRDMLVGLVTEDTFRGSKEKEVIDILEGDNQKTFVNGVPSITFSDGIHQILIQGMDNTVILKLVGHNISFSVLQNKIYNMWRPSTPLHIMDIKNGYFLVKFQDKRDSEKALSERPWTIFG</sequence>